<sequence>MESVFAMFALVSCRLENKAVFQSDQVAPRL</sequence>
<organism evidence="1">
    <name type="scientific">Anguilla anguilla</name>
    <name type="common">European freshwater eel</name>
    <name type="synonym">Muraena anguilla</name>
    <dbReference type="NCBI Taxonomy" id="7936"/>
    <lineage>
        <taxon>Eukaryota</taxon>
        <taxon>Metazoa</taxon>
        <taxon>Chordata</taxon>
        <taxon>Craniata</taxon>
        <taxon>Vertebrata</taxon>
        <taxon>Euteleostomi</taxon>
        <taxon>Actinopterygii</taxon>
        <taxon>Neopterygii</taxon>
        <taxon>Teleostei</taxon>
        <taxon>Anguilliformes</taxon>
        <taxon>Anguillidae</taxon>
        <taxon>Anguilla</taxon>
    </lineage>
</organism>
<evidence type="ECO:0000313" key="1">
    <source>
        <dbReference type="EMBL" id="JAH30664.1"/>
    </source>
</evidence>
<dbReference type="AlphaFoldDB" id="A0A0E9RNI6"/>
<name>A0A0E9RNI6_ANGAN</name>
<dbReference type="EMBL" id="GBXM01077913">
    <property type="protein sequence ID" value="JAH30664.1"/>
    <property type="molecule type" value="Transcribed_RNA"/>
</dbReference>
<reference evidence="1" key="2">
    <citation type="journal article" date="2015" name="Fish Shellfish Immunol.">
        <title>Early steps in the European eel (Anguilla anguilla)-Vibrio vulnificus interaction in the gills: Role of the RtxA13 toxin.</title>
        <authorList>
            <person name="Callol A."/>
            <person name="Pajuelo D."/>
            <person name="Ebbesson L."/>
            <person name="Teles M."/>
            <person name="MacKenzie S."/>
            <person name="Amaro C."/>
        </authorList>
    </citation>
    <scope>NUCLEOTIDE SEQUENCE</scope>
</reference>
<proteinExistence type="predicted"/>
<reference evidence="1" key="1">
    <citation type="submission" date="2014-11" db="EMBL/GenBank/DDBJ databases">
        <authorList>
            <person name="Amaro Gonzalez C."/>
        </authorList>
    </citation>
    <scope>NUCLEOTIDE SEQUENCE</scope>
</reference>
<accession>A0A0E9RNI6</accession>
<protein>
    <submittedName>
        <fullName evidence="1">Uncharacterized protein</fullName>
    </submittedName>
</protein>